<reference evidence="4 5" key="1">
    <citation type="submission" date="2019-12" db="EMBL/GenBank/DDBJ databases">
        <title>Genome sequencing and assembly of endphytes of Porphyra tenera.</title>
        <authorList>
            <person name="Park J.M."/>
            <person name="Shin R."/>
            <person name="Jo S.H."/>
        </authorList>
    </citation>
    <scope>NUCLEOTIDE SEQUENCE [LARGE SCALE GENOMIC DNA]</scope>
    <source>
        <strain evidence="4 5">GPM4</strain>
    </source>
</reference>
<name>A0A857JPL6_9ALTE</name>
<dbReference type="GO" id="GO:0000160">
    <property type="term" value="P:phosphorelay signal transduction system"/>
    <property type="evidence" value="ECO:0007669"/>
    <property type="project" value="InterPro"/>
</dbReference>
<dbReference type="Pfam" id="PF00072">
    <property type="entry name" value="Response_reg"/>
    <property type="match status" value="1"/>
</dbReference>
<evidence type="ECO:0000313" key="4">
    <source>
        <dbReference type="EMBL" id="QHJ13406.1"/>
    </source>
</evidence>
<dbReference type="SUPFAM" id="SSF52172">
    <property type="entry name" value="CheY-like"/>
    <property type="match status" value="1"/>
</dbReference>
<evidence type="ECO:0000256" key="2">
    <source>
        <dbReference type="PROSITE-ProRule" id="PRU00169"/>
    </source>
</evidence>
<dbReference type="CDD" id="cd00156">
    <property type="entry name" value="REC"/>
    <property type="match status" value="1"/>
</dbReference>
<dbReference type="OrthoDB" id="5637927at2"/>
<dbReference type="Proteomes" id="UP000464524">
    <property type="component" value="Chromosome"/>
</dbReference>
<dbReference type="InterPro" id="IPR001789">
    <property type="entry name" value="Sig_transdc_resp-reg_receiver"/>
</dbReference>
<feature type="modified residue" description="4-aspartylphosphate" evidence="2">
    <location>
        <position position="56"/>
    </location>
</feature>
<accession>A0A857JPL6</accession>
<dbReference type="SMART" id="SM00448">
    <property type="entry name" value="REC"/>
    <property type="match status" value="1"/>
</dbReference>
<proteinExistence type="predicted"/>
<dbReference type="PROSITE" id="PS50110">
    <property type="entry name" value="RESPONSE_REGULATORY"/>
    <property type="match status" value="1"/>
</dbReference>
<keyword evidence="1 2" id="KW-0597">Phosphoprotein</keyword>
<organism evidence="4 5">
    <name type="scientific">Paraglaciecola mesophila</name>
    <dbReference type="NCBI Taxonomy" id="197222"/>
    <lineage>
        <taxon>Bacteria</taxon>
        <taxon>Pseudomonadati</taxon>
        <taxon>Pseudomonadota</taxon>
        <taxon>Gammaproteobacteria</taxon>
        <taxon>Alteromonadales</taxon>
        <taxon>Alteromonadaceae</taxon>
        <taxon>Paraglaciecola</taxon>
    </lineage>
</organism>
<protein>
    <submittedName>
        <fullName evidence="4">Chemotaxis protein CheY</fullName>
    </submittedName>
</protein>
<dbReference type="AlphaFoldDB" id="A0A857JPL6"/>
<dbReference type="RefSeq" id="WP_160181498.1">
    <property type="nucleotide sequence ID" value="NZ_CP047656.1"/>
</dbReference>
<evidence type="ECO:0000256" key="1">
    <source>
        <dbReference type="ARBA" id="ARBA00022553"/>
    </source>
</evidence>
<dbReference type="PANTHER" id="PTHR44591">
    <property type="entry name" value="STRESS RESPONSE REGULATOR PROTEIN 1"/>
    <property type="match status" value="1"/>
</dbReference>
<dbReference type="InterPro" id="IPR011006">
    <property type="entry name" value="CheY-like_superfamily"/>
</dbReference>
<keyword evidence="5" id="KW-1185">Reference proteome</keyword>
<dbReference type="EMBL" id="CP047656">
    <property type="protein sequence ID" value="QHJ13406.1"/>
    <property type="molecule type" value="Genomic_DNA"/>
</dbReference>
<dbReference type="KEGG" id="pmes:FX988_03667"/>
<sequence>MDKMRPILVVDDVEAICTFICTVLQGNGYVHVDIAHDSAEVMARVCRKKYQLILMDIKLPKVDGLELLSILHEEIPDAKIVMCSADTSEETVNLAYEIGAVGFLEKPVTPMSLMSLIERL</sequence>
<dbReference type="InterPro" id="IPR050595">
    <property type="entry name" value="Bact_response_regulator"/>
</dbReference>
<gene>
    <name evidence="4" type="ORF">FX988_03667</name>
</gene>
<feature type="domain" description="Response regulatory" evidence="3">
    <location>
        <begin position="6"/>
        <end position="120"/>
    </location>
</feature>
<evidence type="ECO:0000313" key="5">
    <source>
        <dbReference type="Proteomes" id="UP000464524"/>
    </source>
</evidence>
<dbReference type="PANTHER" id="PTHR44591:SF23">
    <property type="entry name" value="CHEY SUBFAMILY"/>
    <property type="match status" value="1"/>
</dbReference>
<evidence type="ECO:0000259" key="3">
    <source>
        <dbReference type="PROSITE" id="PS50110"/>
    </source>
</evidence>
<dbReference type="Gene3D" id="3.40.50.2300">
    <property type="match status" value="1"/>
</dbReference>